<feature type="region of interest" description="Disordered" evidence="1">
    <location>
        <begin position="36"/>
        <end position="67"/>
    </location>
</feature>
<evidence type="ECO:0000313" key="2">
    <source>
        <dbReference type="EMBL" id="PRY34536.1"/>
    </source>
</evidence>
<dbReference type="Proteomes" id="UP000239494">
    <property type="component" value="Unassembled WGS sequence"/>
</dbReference>
<accession>A0A2T0SMC3</accession>
<keyword evidence="3" id="KW-1185">Reference proteome</keyword>
<dbReference type="RefSeq" id="WP_106194683.1">
    <property type="nucleotide sequence ID" value="NZ_PVTF01000016.1"/>
</dbReference>
<dbReference type="EMBL" id="PVTF01000016">
    <property type="protein sequence ID" value="PRY34536.1"/>
    <property type="molecule type" value="Genomic_DNA"/>
</dbReference>
<name>A0A2T0SMC3_9PSEU</name>
<proteinExistence type="predicted"/>
<evidence type="ECO:0000313" key="3">
    <source>
        <dbReference type="Proteomes" id="UP000239494"/>
    </source>
</evidence>
<organism evidence="2 3">
    <name type="scientific">Umezawaea tangerina</name>
    <dbReference type="NCBI Taxonomy" id="84725"/>
    <lineage>
        <taxon>Bacteria</taxon>
        <taxon>Bacillati</taxon>
        <taxon>Actinomycetota</taxon>
        <taxon>Actinomycetes</taxon>
        <taxon>Pseudonocardiales</taxon>
        <taxon>Pseudonocardiaceae</taxon>
        <taxon>Umezawaea</taxon>
    </lineage>
</organism>
<dbReference type="AlphaFoldDB" id="A0A2T0SMC3"/>
<sequence>MSGVRWGRGREVWSPVEAFLLLGRAGAEPLPVRARAGGTRRHGVRAVPSPSDGAPSTIQAGDRRRSPARRFVVLGPEDPVPSTVRAGAAAAVFARAATDRARRVVVPFRLFPLPHQEVRS</sequence>
<comment type="caution">
    <text evidence="2">The sequence shown here is derived from an EMBL/GenBank/DDBJ whole genome shotgun (WGS) entry which is preliminary data.</text>
</comment>
<protein>
    <submittedName>
        <fullName evidence="2">Uncharacterized protein</fullName>
    </submittedName>
</protein>
<gene>
    <name evidence="2" type="ORF">CLV43_11643</name>
</gene>
<reference evidence="2 3" key="1">
    <citation type="submission" date="2018-03" db="EMBL/GenBank/DDBJ databases">
        <title>Genomic Encyclopedia of Archaeal and Bacterial Type Strains, Phase II (KMG-II): from individual species to whole genera.</title>
        <authorList>
            <person name="Goeker M."/>
        </authorList>
    </citation>
    <scope>NUCLEOTIDE SEQUENCE [LARGE SCALE GENOMIC DNA]</scope>
    <source>
        <strain evidence="2 3">DSM 44720</strain>
    </source>
</reference>
<evidence type="ECO:0000256" key="1">
    <source>
        <dbReference type="SAM" id="MobiDB-lite"/>
    </source>
</evidence>